<dbReference type="NCBIfam" id="TIGR00755">
    <property type="entry name" value="ksgA"/>
    <property type="match status" value="1"/>
</dbReference>
<feature type="domain" description="Ribosomal RNA adenine methylase transferase N-terminal" evidence="13">
    <location>
        <begin position="60"/>
        <end position="251"/>
    </location>
</feature>
<dbReference type="GO" id="GO:0034246">
    <property type="term" value="F:mitochondrial transcription factor activity"/>
    <property type="evidence" value="ECO:0007669"/>
    <property type="project" value="TreeGrafter"/>
</dbReference>
<keyword evidence="6 11" id="KW-0694">RNA-binding</keyword>
<dbReference type="FunFam" id="1.10.8.100:FF:000006">
    <property type="entry name" value="rRNA adenine N(6)-methyltransferase"/>
    <property type="match status" value="1"/>
</dbReference>
<feature type="binding site" evidence="11">
    <location>
        <position position="55"/>
    </location>
    <ligand>
        <name>S-adenosyl-L-methionine</name>
        <dbReference type="ChEBI" id="CHEBI:59789"/>
    </ligand>
</feature>
<dbReference type="GO" id="GO:0006391">
    <property type="term" value="P:transcription initiation at mitochondrial promoter"/>
    <property type="evidence" value="ECO:0007669"/>
    <property type="project" value="TreeGrafter"/>
</dbReference>
<dbReference type="Proteomes" id="UP001286313">
    <property type="component" value="Unassembled WGS sequence"/>
</dbReference>
<reference evidence="14" key="1">
    <citation type="submission" date="2023-10" db="EMBL/GenBank/DDBJ databases">
        <title>Genome assemblies of two species of porcelain crab, Petrolisthes cinctipes and Petrolisthes manimaculis (Anomura: Porcellanidae).</title>
        <authorList>
            <person name="Angst P."/>
        </authorList>
    </citation>
    <scope>NUCLEOTIDE SEQUENCE</scope>
    <source>
        <strain evidence="14">PB745_01</strain>
        <tissue evidence="14">Gill</tissue>
    </source>
</reference>
<accession>A0AAE1KQ30</accession>
<sequence length="364" mass="41380">MLSPHSHQQVMVGRAVMKAKQAGRAALRLPPMTSTSDLVKLYNLQAVKKLSQNFLLDNKLSSKIVSSSCRVKRSHVCEVGPGPGNITRSILEQGAQHLTVIEKDPRFLPALDILREASQGRLDVNIGDVLTYNMEKLFPPELARPWEDPPPNIYLIGNLPFNIATPLIIRWLRDISLHQNAWVYGRVRMTLTFQLEVVQRMVAPPNHPQRCRLSVMCQNWCYVAHKFTIPGRAFVPKPDVDVGVAHFIPHQEPHIPLPFNLVEKVVRCIFSFRQKYCKRGVATLFPRAIQDDMVAKMFTVADVDPDIRSFQLTMPEISRLCHAYSAIVTQNPTIASYNSREQHIKAELNCDMDADGNEDEYRLR</sequence>
<evidence type="ECO:0000256" key="7">
    <source>
        <dbReference type="ARBA" id="ARBA00022946"/>
    </source>
</evidence>
<evidence type="ECO:0000256" key="2">
    <source>
        <dbReference type="ARBA" id="ARBA00022552"/>
    </source>
</evidence>
<dbReference type="InterPro" id="IPR001737">
    <property type="entry name" value="KsgA/Erm"/>
</dbReference>
<keyword evidence="8" id="KW-0805">Transcription regulation</keyword>
<dbReference type="InterPro" id="IPR020598">
    <property type="entry name" value="rRNA_Ade_methylase_Trfase_N"/>
</dbReference>
<dbReference type="FunFam" id="3.40.50.150:FF:000109">
    <property type="entry name" value="rRNA adenine N(6)-methyltransferase"/>
    <property type="match status" value="1"/>
</dbReference>
<dbReference type="AlphaFoldDB" id="A0AAE1KQ30"/>
<dbReference type="Gene3D" id="1.10.8.100">
    <property type="entry name" value="Ribosomal RNA adenine dimethylase-like, domain 2"/>
    <property type="match status" value="1"/>
</dbReference>
<keyword evidence="3 11" id="KW-0489">Methyltransferase</keyword>
<evidence type="ECO:0000313" key="15">
    <source>
        <dbReference type="Proteomes" id="UP001286313"/>
    </source>
</evidence>
<evidence type="ECO:0000256" key="8">
    <source>
        <dbReference type="ARBA" id="ARBA00023015"/>
    </source>
</evidence>
<dbReference type="Gene3D" id="3.40.50.150">
    <property type="entry name" value="Vaccinia Virus protein VP39"/>
    <property type="match status" value="1"/>
</dbReference>
<dbReference type="SUPFAM" id="SSF53335">
    <property type="entry name" value="S-adenosyl-L-methionine-dependent methyltransferases"/>
    <property type="match status" value="1"/>
</dbReference>
<keyword evidence="9" id="KW-0496">Mitochondrion</keyword>
<dbReference type="GO" id="GO:0000179">
    <property type="term" value="F:rRNA (adenine-N6,N6-)-dimethyltransferase activity"/>
    <property type="evidence" value="ECO:0007669"/>
    <property type="project" value="UniProtKB-UniRule"/>
</dbReference>
<comment type="similarity">
    <text evidence="11 12">Belongs to the class I-like SAM-binding methyltransferase superfamily. rRNA adenine N(6)-methyltransferase family.</text>
</comment>
<dbReference type="EC" id="2.1.1.-" evidence="12"/>
<feature type="binding site" evidence="11">
    <location>
        <position position="128"/>
    </location>
    <ligand>
        <name>S-adenosyl-L-methionine</name>
        <dbReference type="ChEBI" id="CHEBI:59789"/>
    </ligand>
</feature>
<name>A0AAE1KQ30_PETCI</name>
<keyword evidence="15" id="KW-1185">Reference proteome</keyword>
<feature type="binding site" evidence="11">
    <location>
        <position position="158"/>
    </location>
    <ligand>
        <name>S-adenosyl-L-methionine</name>
        <dbReference type="ChEBI" id="CHEBI:59789"/>
    </ligand>
</feature>
<evidence type="ECO:0000256" key="4">
    <source>
        <dbReference type="ARBA" id="ARBA00022679"/>
    </source>
</evidence>
<feature type="binding site" evidence="11">
    <location>
        <position position="102"/>
    </location>
    <ligand>
        <name>S-adenosyl-L-methionine</name>
        <dbReference type="ChEBI" id="CHEBI:59789"/>
    </ligand>
</feature>
<evidence type="ECO:0000256" key="1">
    <source>
        <dbReference type="ARBA" id="ARBA00004173"/>
    </source>
</evidence>
<dbReference type="PROSITE" id="PS51689">
    <property type="entry name" value="SAM_RNA_A_N6_MT"/>
    <property type="match status" value="1"/>
</dbReference>
<feature type="binding site" evidence="11">
    <location>
        <position position="53"/>
    </location>
    <ligand>
        <name>S-adenosyl-L-methionine</name>
        <dbReference type="ChEBI" id="CHEBI:59789"/>
    </ligand>
</feature>
<keyword evidence="10" id="KW-0804">Transcription</keyword>
<evidence type="ECO:0000256" key="3">
    <source>
        <dbReference type="ARBA" id="ARBA00022603"/>
    </source>
</evidence>
<dbReference type="EMBL" id="JAWQEG010001593">
    <property type="protein sequence ID" value="KAK3878065.1"/>
    <property type="molecule type" value="Genomic_DNA"/>
</dbReference>
<organism evidence="14 15">
    <name type="scientific">Petrolisthes cinctipes</name>
    <name type="common">Flat porcelain crab</name>
    <dbReference type="NCBI Taxonomy" id="88211"/>
    <lineage>
        <taxon>Eukaryota</taxon>
        <taxon>Metazoa</taxon>
        <taxon>Ecdysozoa</taxon>
        <taxon>Arthropoda</taxon>
        <taxon>Crustacea</taxon>
        <taxon>Multicrustacea</taxon>
        <taxon>Malacostraca</taxon>
        <taxon>Eumalacostraca</taxon>
        <taxon>Eucarida</taxon>
        <taxon>Decapoda</taxon>
        <taxon>Pleocyemata</taxon>
        <taxon>Anomura</taxon>
        <taxon>Galatheoidea</taxon>
        <taxon>Porcellanidae</taxon>
        <taxon>Petrolisthes</taxon>
    </lineage>
</organism>
<dbReference type="PANTHER" id="PTHR11727:SF17">
    <property type="entry name" value="DIMETHYLADENOSINE TRANSFERASE 1, MITOCHONDRIAL"/>
    <property type="match status" value="1"/>
</dbReference>
<evidence type="ECO:0000256" key="6">
    <source>
        <dbReference type="ARBA" id="ARBA00022884"/>
    </source>
</evidence>
<dbReference type="InterPro" id="IPR011530">
    <property type="entry name" value="rRNA_adenine_dimethylase"/>
</dbReference>
<protein>
    <recommendedName>
        <fullName evidence="12">rRNA adenine N(6)-methyltransferase</fullName>
        <ecNumber evidence="12">2.1.1.-</ecNumber>
    </recommendedName>
</protein>
<evidence type="ECO:0000259" key="13">
    <source>
        <dbReference type="SMART" id="SM00650"/>
    </source>
</evidence>
<evidence type="ECO:0000313" key="14">
    <source>
        <dbReference type="EMBL" id="KAK3878065.1"/>
    </source>
</evidence>
<comment type="subcellular location">
    <subcellularLocation>
        <location evidence="1">Mitochondrion</location>
    </subcellularLocation>
</comment>
<dbReference type="GO" id="GO:0003723">
    <property type="term" value="F:RNA binding"/>
    <property type="evidence" value="ECO:0007669"/>
    <property type="project" value="UniProtKB-UniRule"/>
</dbReference>
<dbReference type="SMART" id="SM00650">
    <property type="entry name" value="rADc"/>
    <property type="match status" value="1"/>
</dbReference>
<evidence type="ECO:0000256" key="11">
    <source>
        <dbReference type="PROSITE-ProRule" id="PRU01026"/>
    </source>
</evidence>
<comment type="caution">
    <text evidence="14">The sequence shown here is derived from an EMBL/GenBank/DDBJ whole genome shotgun (WGS) entry which is preliminary data.</text>
</comment>
<evidence type="ECO:0000256" key="12">
    <source>
        <dbReference type="RuleBase" id="RU362106"/>
    </source>
</evidence>
<keyword evidence="2 12" id="KW-0698">rRNA processing</keyword>
<evidence type="ECO:0000256" key="10">
    <source>
        <dbReference type="ARBA" id="ARBA00023163"/>
    </source>
</evidence>
<dbReference type="InterPro" id="IPR023165">
    <property type="entry name" value="rRNA_Ade_diMease-like_C"/>
</dbReference>
<keyword evidence="4 11" id="KW-0808">Transferase</keyword>
<keyword evidence="5 11" id="KW-0949">S-adenosyl-L-methionine</keyword>
<evidence type="ECO:0000256" key="9">
    <source>
        <dbReference type="ARBA" id="ARBA00023128"/>
    </source>
</evidence>
<dbReference type="Pfam" id="PF00398">
    <property type="entry name" value="RrnaAD"/>
    <property type="match status" value="1"/>
</dbReference>
<dbReference type="PANTHER" id="PTHR11727">
    <property type="entry name" value="DIMETHYLADENOSINE TRANSFERASE"/>
    <property type="match status" value="1"/>
</dbReference>
<dbReference type="GO" id="GO:0005759">
    <property type="term" value="C:mitochondrial matrix"/>
    <property type="evidence" value="ECO:0007669"/>
    <property type="project" value="TreeGrafter"/>
</dbReference>
<keyword evidence="7" id="KW-0809">Transit peptide</keyword>
<gene>
    <name evidence="14" type="ORF">Pcinc_017277</name>
</gene>
<feature type="binding site" evidence="11">
    <location>
        <position position="80"/>
    </location>
    <ligand>
        <name>S-adenosyl-L-methionine</name>
        <dbReference type="ChEBI" id="CHEBI:59789"/>
    </ligand>
</feature>
<dbReference type="InterPro" id="IPR029063">
    <property type="entry name" value="SAM-dependent_MTases_sf"/>
</dbReference>
<evidence type="ECO:0000256" key="5">
    <source>
        <dbReference type="ARBA" id="ARBA00022691"/>
    </source>
</evidence>
<dbReference type="CDD" id="cd02440">
    <property type="entry name" value="AdoMet_MTases"/>
    <property type="match status" value="1"/>
</dbReference>
<proteinExistence type="inferred from homology"/>